<dbReference type="GO" id="GO:0015934">
    <property type="term" value="C:large ribosomal subunit"/>
    <property type="evidence" value="ECO:0007669"/>
    <property type="project" value="InterPro"/>
</dbReference>
<comment type="function">
    <text evidence="10">Binds directly to 23S rRNA. The L1 stalk is quite mobile in the ribosome, and is involved in E site tRNA release.</text>
</comment>
<keyword evidence="7 10" id="KW-0689">Ribosomal protein</keyword>
<dbReference type="EMBL" id="MEYH01000085">
    <property type="protein sequence ID" value="OGD14416.1"/>
    <property type="molecule type" value="Genomic_DNA"/>
</dbReference>
<evidence type="ECO:0000256" key="4">
    <source>
        <dbReference type="ARBA" id="ARBA00022730"/>
    </source>
</evidence>
<keyword evidence="5 10" id="KW-0810">Translation regulation</keyword>
<dbReference type="PIRSF" id="PIRSF002155">
    <property type="entry name" value="Ribosomal_L1"/>
    <property type="match status" value="1"/>
</dbReference>
<comment type="similarity">
    <text evidence="1 10 11">Belongs to the universal ribosomal protein uL1 family.</text>
</comment>
<evidence type="ECO:0000256" key="11">
    <source>
        <dbReference type="RuleBase" id="RU000659"/>
    </source>
</evidence>
<evidence type="ECO:0000256" key="7">
    <source>
        <dbReference type="ARBA" id="ARBA00022980"/>
    </source>
</evidence>
<proteinExistence type="inferred from homology"/>
<dbReference type="PANTHER" id="PTHR36427:SF3">
    <property type="entry name" value="LARGE RIBOSOMAL SUBUNIT PROTEIN UL1M"/>
    <property type="match status" value="1"/>
</dbReference>
<evidence type="ECO:0000256" key="9">
    <source>
        <dbReference type="ARBA" id="ARBA00035241"/>
    </source>
</evidence>
<dbReference type="Gene3D" id="3.30.190.20">
    <property type="match status" value="1"/>
</dbReference>
<dbReference type="AlphaFoldDB" id="A0A1F5A8D0"/>
<evidence type="ECO:0000256" key="10">
    <source>
        <dbReference type="HAMAP-Rule" id="MF_01318"/>
    </source>
</evidence>
<keyword evidence="3 10" id="KW-0820">tRNA-binding</keyword>
<dbReference type="STRING" id="1797291.A2V47_04875"/>
<comment type="caution">
    <text evidence="12">The sequence shown here is derived from an EMBL/GenBank/DDBJ whole genome shotgun (WGS) entry which is preliminary data.</text>
</comment>
<evidence type="ECO:0000256" key="3">
    <source>
        <dbReference type="ARBA" id="ARBA00022555"/>
    </source>
</evidence>
<dbReference type="InterPro" id="IPR016095">
    <property type="entry name" value="Ribosomal_uL1_3-a/b-sand"/>
</dbReference>
<dbReference type="PANTHER" id="PTHR36427">
    <property type="entry name" value="54S RIBOSOMAL PROTEIN L1, MITOCHONDRIAL"/>
    <property type="match status" value="1"/>
</dbReference>
<dbReference type="InterPro" id="IPR028364">
    <property type="entry name" value="Ribosomal_uL1/biogenesis"/>
</dbReference>
<evidence type="ECO:0000256" key="2">
    <source>
        <dbReference type="ARBA" id="ARBA00022491"/>
    </source>
</evidence>
<dbReference type="InterPro" id="IPR023674">
    <property type="entry name" value="Ribosomal_uL1-like"/>
</dbReference>
<dbReference type="GO" id="GO:0006412">
    <property type="term" value="P:translation"/>
    <property type="evidence" value="ECO:0007669"/>
    <property type="project" value="UniProtKB-UniRule"/>
</dbReference>
<dbReference type="InterPro" id="IPR023673">
    <property type="entry name" value="Ribosomal_uL1_CS"/>
</dbReference>
<dbReference type="GO" id="GO:0006417">
    <property type="term" value="P:regulation of translation"/>
    <property type="evidence" value="ECO:0007669"/>
    <property type="project" value="UniProtKB-KW"/>
</dbReference>
<evidence type="ECO:0000256" key="8">
    <source>
        <dbReference type="ARBA" id="ARBA00023274"/>
    </source>
</evidence>
<comment type="subunit">
    <text evidence="10">Part of the 50S ribosomal subunit.</text>
</comment>
<evidence type="ECO:0000256" key="5">
    <source>
        <dbReference type="ARBA" id="ARBA00022845"/>
    </source>
</evidence>
<comment type="function">
    <text evidence="10">Protein L1 is also a translational repressor protein, it controls the translation of the L11 operon by binding to its mRNA.</text>
</comment>
<dbReference type="NCBIfam" id="TIGR01169">
    <property type="entry name" value="rplA_bact"/>
    <property type="match status" value="1"/>
</dbReference>
<evidence type="ECO:0000256" key="1">
    <source>
        <dbReference type="ARBA" id="ARBA00010531"/>
    </source>
</evidence>
<keyword evidence="4 10" id="KW-0699">rRNA-binding</keyword>
<keyword evidence="8 10" id="KW-0687">Ribonucleoprotein</keyword>
<organism evidence="12 13">
    <name type="scientific">Candidatus Sediminicultor quintus</name>
    <dbReference type="NCBI Taxonomy" id="1797291"/>
    <lineage>
        <taxon>Bacteria</taxon>
        <taxon>Pseudomonadati</taxon>
        <taxon>Atribacterota</taxon>
        <taxon>Candidatus Phoenicimicrobiia</taxon>
        <taxon>Candidatus Pheonicimicrobiales</taxon>
        <taxon>Candidatus Phoenicimicrobiaceae</taxon>
        <taxon>Candidatus Sediminicultor</taxon>
    </lineage>
</organism>
<dbReference type="PROSITE" id="PS01199">
    <property type="entry name" value="RIBOSOMAL_L1"/>
    <property type="match status" value="1"/>
</dbReference>
<dbReference type="Proteomes" id="UP000177701">
    <property type="component" value="Unassembled WGS sequence"/>
</dbReference>
<dbReference type="InterPro" id="IPR002143">
    <property type="entry name" value="Ribosomal_uL1"/>
</dbReference>
<accession>A0A1F5A8D0</accession>
<dbReference type="SUPFAM" id="SSF56808">
    <property type="entry name" value="Ribosomal protein L1"/>
    <property type="match status" value="1"/>
</dbReference>
<protein>
    <recommendedName>
        <fullName evidence="9 10">Large ribosomal subunit protein uL1</fullName>
    </recommendedName>
</protein>
<keyword evidence="2 10" id="KW-0678">Repressor</keyword>
<dbReference type="HAMAP" id="MF_01318_B">
    <property type="entry name" value="Ribosomal_uL1_B"/>
    <property type="match status" value="1"/>
</dbReference>
<keyword evidence="6 10" id="KW-0694">RNA-binding</keyword>
<dbReference type="Pfam" id="PF00687">
    <property type="entry name" value="Ribosomal_L1"/>
    <property type="match status" value="1"/>
</dbReference>
<evidence type="ECO:0000256" key="6">
    <source>
        <dbReference type="ARBA" id="ARBA00022884"/>
    </source>
</evidence>
<dbReference type="CDD" id="cd00403">
    <property type="entry name" value="Ribosomal_L1"/>
    <property type="match status" value="1"/>
</dbReference>
<gene>
    <name evidence="10" type="primary">rplA</name>
    <name evidence="12" type="ORF">A2V47_04875</name>
</gene>
<dbReference type="GO" id="GO:0019843">
    <property type="term" value="F:rRNA binding"/>
    <property type="evidence" value="ECO:0007669"/>
    <property type="project" value="UniProtKB-UniRule"/>
</dbReference>
<dbReference type="GO" id="GO:0000049">
    <property type="term" value="F:tRNA binding"/>
    <property type="evidence" value="ECO:0007669"/>
    <property type="project" value="UniProtKB-KW"/>
</dbReference>
<dbReference type="GO" id="GO:0003735">
    <property type="term" value="F:structural constituent of ribosome"/>
    <property type="evidence" value="ECO:0007669"/>
    <property type="project" value="InterPro"/>
</dbReference>
<evidence type="ECO:0000313" key="12">
    <source>
        <dbReference type="EMBL" id="OGD14416.1"/>
    </source>
</evidence>
<sequence>MSKKRGKKYLEAIKDYKEDKFCEPKEALDLVKKLHWANFQESIDIAIKLGIDTRRSEEQVRGAVDLPHGTGKKVKVVVFAEGEKAKEAEEAGADFVGAEELAEKIQKGWTDFDAAIATPDMMKIVGKLGKILGPRGLMPNPKVGTVTFDVKNTVKAVKAGKVEYRADKFGIVHAPLGKINFDQEKLLENFTTFVGAIIKAKPSAAKGRYIHSIAISSTMGPGVHLDPQKIDAWIEKQKK</sequence>
<dbReference type="FunFam" id="3.40.50.790:FF:000001">
    <property type="entry name" value="50S ribosomal protein L1"/>
    <property type="match status" value="1"/>
</dbReference>
<dbReference type="InterPro" id="IPR005878">
    <property type="entry name" value="Ribosom_uL1_bac-type"/>
</dbReference>
<evidence type="ECO:0000313" key="13">
    <source>
        <dbReference type="Proteomes" id="UP000177701"/>
    </source>
</evidence>
<name>A0A1F5A8D0_9BACT</name>
<reference evidence="12 13" key="1">
    <citation type="journal article" date="2016" name="Nat. Commun.">
        <title>Thousands of microbial genomes shed light on interconnected biogeochemical processes in an aquifer system.</title>
        <authorList>
            <person name="Anantharaman K."/>
            <person name="Brown C.T."/>
            <person name="Hug L.A."/>
            <person name="Sharon I."/>
            <person name="Castelle C.J."/>
            <person name="Probst A.J."/>
            <person name="Thomas B.C."/>
            <person name="Singh A."/>
            <person name="Wilkins M.J."/>
            <person name="Karaoz U."/>
            <person name="Brodie E.L."/>
            <person name="Williams K.H."/>
            <person name="Hubbard S.S."/>
            <person name="Banfield J.F."/>
        </authorList>
    </citation>
    <scope>NUCLEOTIDE SEQUENCE [LARGE SCALE GENOMIC DNA]</scope>
</reference>
<dbReference type="Gene3D" id="3.40.50.790">
    <property type="match status" value="1"/>
</dbReference>